<feature type="binding site" evidence="12">
    <location>
        <begin position="83"/>
        <end position="85"/>
    </location>
    <ligand>
        <name>L-histidine</name>
        <dbReference type="ChEBI" id="CHEBI:57595"/>
    </ligand>
</feature>
<dbReference type="PROSITE" id="PS50862">
    <property type="entry name" value="AA_TRNA_LIGASE_II"/>
    <property type="match status" value="1"/>
</dbReference>
<accession>A0AAT9G578</accession>
<dbReference type="GO" id="GO:0004821">
    <property type="term" value="F:histidine-tRNA ligase activity"/>
    <property type="evidence" value="ECO:0007669"/>
    <property type="project" value="UniProtKB-UniRule"/>
</dbReference>
<dbReference type="SUPFAM" id="SSF55681">
    <property type="entry name" value="Class II aaRS and biotin synthetases"/>
    <property type="match status" value="1"/>
</dbReference>
<dbReference type="PANTHER" id="PTHR43707">
    <property type="entry name" value="HISTIDYL-TRNA SYNTHETASE"/>
    <property type="match status" value="1"/>
</dbReference>
<dbReference type="Pfam" id="PF13393">
    <property type="entry name" value="tRNA-synt_His"/>
    <property type="match status" value="1"/>
</dbReference>
<dbReference type="AlphaFoldDB" id="A0AAT9G578"/>
<feature type="binding site" evidence="12">
    <location>
        <position position="113"/>
    </location>
    <ligand>
        <name>L-histidine</name>
        <dbReference type="ChEBI" id="CHEBI:57595"/>
    </ligand>
</feature>
<dbReference type="SUPFAM" id="SSF52954">
    <property type="entry name" value="Class II aaRS ABD-related"/>
    <property type="match status" value="1"/>
</dbReference>
<reference evidence="14" key="1">
    <citation type="journal article" date="2023" name="Front. Microbiol.">
        <title>Genome analysis of Candidatus Aschnera chinzeii, the bacterial endosymbiont of the blood-sucking bat fly Penicillidia jenynsii (Insecta: Diptera: Nycteribiidae).</title>
        <authorList>
            <person name="Koga R."/>
            <person name="Moriyama M."/>
            <person name="Nozaki T."/>
            <person name="Fukatsu T."/>
        </authorList>
    </citation>
    <scope>NUCLEOTIDE SEQUENCE</scope>
    <source>
        <strain evidence="14">Kw-01</strain>
    </source>
</reference>
<dbReference type="InterPro" id="IPR045864">
    <property type="entry name" value="aa-tRNA-synth_II/BPL/LPL"/>
</dbReference>
<dbReference type="PANTHER" id="PTHR43707:SF1">
    <property type="entry name" value="HISTIDINE--TRNA LIGASE, MITOCHONDRIAL-RELATED"/>
    <property type="match status" value="1"/>
</dbReference>
<evidence type="ECO:0000256" key="5">
    <source>
        <dbReference type="ARBA" id="ARBA00022598"/>
    </source>
</evidence>
<keyword evidence="8 11" id="KW-0648">Protein biosynthesis</keyword>
<reference evidence="14" key="2">
    <citation type="submission" date="2023-10" db="EMBL/GenBank/DDBJ databases">
        <authorList>
            <person name="Koga R."/>
            <person name="Fukatsu T."/>
        </authorList>
    </citation>
    <scope>NUCLEOTIDE SEQUENCE</scope>
    <source>
        <strain evidence="14">Kw-01</strain>
    </source>
</reference>
<keyword evidence="4 11" id="KW-0963">Cytoplasm</keyword>
<keyword evidence="5 11" id="KW-0436">Ligase</keyword>
<comment type="catalytic activity">
    <reaction evidence="10 11">
        <text>tRNA(His) + L-histidine + ATP = L-histidyl-tRNA(His) + AMP + diphosphate + H(+)</text>
        <dbReference type="Rhea" id="RHEA:17313"/>
        <dbReference type="Rhea" id="RHEA-COMP:9665"/>
        <dbReference type="Rhea" id="RHEA-COMP:9689"/>
        <dbReference type="ChEBI" id="CHEBI:15378"/>
        <dbReference type="ChEBI" id="CHEBI:30616"/>
        <dbReference type="ChEBI" id="CHEBI:33019"/>
        <dbReference type="ChEBI" id="CHEBI:57595"/>
        <dbReference type="ChEBI" id="CHEBI:78442"/>
        <dbReference type="ChEBI" id="CHEBI:78527"/>
        <dbReference type="ChEBI" id="CHEBI:456215"/>
        <dbReference type="EC" id="6.1.1.21"/>
    </reaction>
</comment>
<organism evidence="14">
    <name type="scientific">Candidatus Aschnera chinzeii</name>
    <dbReference type="NCBI Taxonomy" id="1485666"/>
    <lineage>
        <taxon>Bacteria</taxon>
        <taxon>Pseudomonadati</taxon>
        <taxon>Pseudomonadota</taxon>
        <taxon>Gammaproteobacteria</taxon>
        <taxon>Enterobacterales</taxon>
        <taxon>Enterobacteriaceae</taxon>
        <taxon>Candidatus Aschnera</taxon>
    </lineage>
</organism>
<protein>
    <recommendedName>
        <fullName evidence="11">Histidine--tRNA ligase</fullName>
        <ecNumber evidence="11">6.1.1.21</ecNumber>
    </recommendedName>
    <alternativeName>
        <fullName evidence="11">Histidyl-tRNA synthetase</fullName>
        <shortName evidence="11">HisRS</shortName>
    </alternativeName>
</protein>
<dbReference type="CDD" id="cd00773">
    <property type="entry name" value="HisRS-like_core"/>
    <property type="match status" value="1"/>
</dbReference>
<feature type="binding site" evidence="12">
    <location>
        <position position="259"/>
    </location>
    <ligand>
        <name>L-histidine</name>
        <dbReference type="ChEBI" id="CHEBI:57595"/>
    </ligand>
</feature>
<dbReference type="InterPro" id="IPR041715">
    <property type="entry name" value="HisRS-like_core"/>
</dbReference>
<evidence type="ECO:0000313" key="14">
    <source>
        <dbReference type="EMBL" id="BET44853.1"/>
    </source>
</evidence>
<dbReference type="GO" id="GO:0005737">
    <property type="term" value="C:cytoplasm"/>
    <property type="evidence" value="ECO:0007669"/>
    <property type="project" value="UniProtKB-SubCell"/>
</dbReference>
<comment type="subcellular location">
    <subcellularLocation>
        <location evidence="1 11">Cytoplasm</location>
    </subcellularLocation>
</comment>
<evidence type="ECO:0000256" key="10">
    <source>
        <dbReference type="ARBA" id="ARBA00047639"/>
    </source>
</evidence>
<dbReference type="EC" id="6.1.1.21" evidence="11"/>
<keyword evidence="7 11" id="KW-0067">ATP-binding</keyword>
<comment type="similarity">
    <text evidence="2 11">Belongs to the class-II aminoacyl-tRNA synthetase family.</text>
</comment>
<dbReference type="NCBIfam" id="TIGR00442">
    <property type="entry name" value="hisS"/>
    <property type="match status" value="1"/>
</dbReference>
<feature type="binding site" evidence="12">
    <location>
        <position position="127"/>
    </location>
    <ligand>
        <name>L-histidine</name>
        <dbReference type="ChEBI" id="CHEBI:57595"/>
    </ligand>
</feature>
<dbReference type="GO" id="GO:0006427">
    <property type="term" value="P:histidyl-tRNA aminoacylation"/>
    <property type="evidence" value="ECO:0007669"/>
    <property type="project" value="UniProtKB-UniRule"/>
</dbReference>
<comment type="subunit">
    <text evidence="3 11">Homodimer.</text>
</comment>
<dbReference type="HAMAP" id="MF_00127">
    <property type="entry name" value="His_tRNA_synth"/>
    <property type="match status" value="1"/>
</dbReference>
<dbReference type="InterPro" id="IPR036621">
    <property type="entry name" value="Anticodon-bd_dom_sf"/>
</dbReference>
<feature type="domain" description="Aminoacyl-transfer RNA synthetases class-II family profile" evidence="13">
    <location>
        <begin position="21"/>
        <end position="316"/>
    </location>
</feature>
<dbReference type="EMBL" id="AP028961">
    <property type="protein sequence ID" value="BET44853.1"/>
    <property type="molecule type" value="Genomic_DNA"/>
</dbReference>
<dbReference type="InterPro" id="IPR006195">
    <property type="entry name" value="aa-tRNA-synth_II"/>
</dbReference>
<evidence type="ECO:0000256" key="8">
    <source>
        <dbReference type="ARBA" id="ARBA00022917"/>
    </source>
</evidence>
<keyword evidence="9 11" id="KW-0030">Aminoacyl-tRNA synthetase</keyword>
<dbReference type="GO" id="GO:0005524">
    <property type="term" value="F:ATP binding"/>
    <property type="evidence" value="ECO:0007669"/>
    <property type="project" value="UniProtKB-UniRule"/>
</dbReference>
<evidence type="ECO:0000256" key="2">
    <source>
        <dbReference type="ARBA" id="ARBA00008226"/>
    </source>
</evidence>
<dbReference type="InterPro" id="IPR015807">
    <property type="entry name" value="His-tRNA-ligase"/>
</dbReference>
<feature type="binding site" evidence="12">
    <location>
        <begin position="263"/>
        <end position="264"/>
    </location>
    <ligand>
        <name>L-histidine</name>
        <dbReference type="ChEBI" id="CHEBI:57595"/>
    </ligand>
</feature>
<evidence type="ECO:0000256" key="9">
    <source>
        <dbReference type="ARBA" id="ARBA00023146"/>
    </source>
</evidence>
<name>A0AAT9G578_9ENTR</name>
<dbReference type="Gene3D" id="3.40.50.800">
    <property type="entry name" value="Anticodon-binding domain"/>
    <property type="match status" value="1"/>
</dbReference>
<gene>
    <name evidence="11 14" type="primary">hisS</name>
    <name evidence="14" type="ORF">ACHINZ_5280</name>
</gene>
<dbReference type="InterPro" id="IPR004516">
    <property type="entry name" value="HisRS/HisZ"/>
</dbReference>
<evidence type="ECO:0000259" key="13">
    <source>
        <dbReference type="PROSITE" id="PS50862"/>
    </source>
</evidence>
<keyword evidence="6 11" id="KW-0547">Nucleotide-binding</keyword>
<evidence type="ECO:0000256" key="1">
    <source>
        <dbReference type="ARBA" id="ARBA00004496"/>
    </source>
</evidence>
<evidence type="ECO:0000256" key="12">
    <source>
        <dbReference type="PIRSR" id="PIRSR001549-1"/>
    </source>
</evidence>
<dbReference type="FunFam" id="3.30.930.10:FF:000005">
    <property type="entry name" value="Histidine--tRNA ligase"/>
    <property type="match status" value="1"/>
</dbReference>
<dbReference type="Gene3D" id="3.30.930.10">
    <property type="entry name" value="Bira Bifunctional Protein, Domain 2"/>
    <property type="match status" value="1"/>
</dbReference>
<feature type="binding site" evidence="12">
    <location>
        <position position="131"/>
    </location>
    <ligand>
        <name>L-histidine</name>
        <dbReference type="ChEBI" id="CHEBI:57595"/>
    </ligand>
</feature>
<dbReference type="PIRSF" id="PIRSF001549">
    <property type="entry name" value="His-tRNA_synth"/>
    <property type="match status" value="1"/>
</dbReference>
<evidence type="ECO:0000256" key="4">
    <source>
        <dbReference type="ARBA" id="ARBA00022490"/>
    </source>
</evidence>
<evidence type="ECO:0000256" key="6">
    <source>
        <dbReference type="ARBA" id="ARBA00022741"/>
    </source>
</evidence>
<proteinExistence type="inferred from homology"/>
<evidence type="ECO:0000256" key="11">
    <source>
        <dbReference type="HAMAP-Rule" id="MF_00127"/>
    </source>
</evidence>
<evidence type="ECO:0000256" key="3">
    <source>
        <dbReference type="ARBA" id="ARBA00011738"/>
    </source>
</evidence>
<sequence length="432" mass="50172">MKKSIQSILGMNDCLPGNIYLYQQLENKLKCSLANYGFSEIRTPIIEQTGLFTRAIGTVSDVVEKQMYTFIDRDGNSITLRPENTVGCIRAGIEHGLLYNQQLRLWYLGYMFRHERPQMGRYRQFSQLGVEVFGMDGPDIDVELIIMTFRWWKELGIIKYLTLELNSLGSLQARKKYRQILFDYLYKNKHHLDDDCKRKMITNPLRILDSKKPNMQEIINNAPNLFDYLDIESKKHFIKLCNLLDGIGIHYDINHRLVRGLDYYNRTVFEWTTNKLGSQKTICAGGRYDSLVEQLGGKSIRAIGFAVGMERLLLLINQIQPNIFNNIDNNIDVYLISHKEINRQKILILAETIRDYLPTLKLMTHHGNNSIKKQLKHANKNKAKFAVIVVNTEDALDKIIIKNLYTGVQEIITQNNIGIRLMELMNERTTCE</sequence>
<evidence type="ECO:0000256" key="7">
    <source>
        <dbReference type="ARBA" id="ARBA00022840"/>
    </source>
</evidence>